<dbReference type="InterPro" id="IPR022148">
    <property type="entry name" value="CopG_antitoxin"/>
</dbReference>
<gene>
    <name evidence="1" type="ORF">A3F84_17360</name>
</gene>
<dbReference type="Proteomes" id="UP000178606">
    <property type="component" value="Unassembled WGS sequence"/>
</dbReference>
<organism evidence="1 2">
    <name type="scientific">Handelsmanbacteria sp. (strain RIFCSPLOWO2_12_FULL_64_10)</name>
    <dbReference type="NCBI Taxonomy" id="1817868"/>
    <lineage>
        <taxon>Bacteria</taxon>
        <taxon>Candidatus Handelsmaniibacteriota</taxon>
    </lineage>
</organism>
<reference evidence="1 2" key="1">
    <citation type="journal article" date="2016" name="Nat. Commun.">
        <title>Thousands of microbial genomes shed light on interconnected biogeochemical processes in an aquifer system.</title>
        <authorList>
            <person name="Anantharaman K."/>
            <person name="Brown C.T."/>
            <person name="Hug L.A."/>
            <person name="Sharon I."/>
            <person name="Castelle C.J."/>
            <person name="Probst A.J."/>
            <person name="Thomas B.C."/>
            <person name="Singh A."/>
            <person name="Wilkins M.J."/>
            <person name="Karaoz U."/>
            <person name="Brodie E.L."/>
            <person name="Williams K.H."/>
            <person name="Hubbard S.S."/>
            <person name="Banfield J.F."/>
        </authorList>
    </citation>
    <scope>NUCLEOTIDE SEQUENCE [LARGE SCALE GENOMIC DNA]</scope>
    <source>
        <strain evidence="2">RIFCSPLOWO2_12_FULL_64_10</strain>
    </source>
</reference>
<dbReference type="AlphaFoldDB" id="A0A1F6CA09"/>
<dbReference type="Pfam" id="PF12441">
    <property type="entry name" value="CopG_antitoxin"/>
    <property type="match status" value="1"/>
</dbReference>
<protein>
    <submittedName>
        <fullName evidence="1">Uncharacterized protein</fullName>
    </submittedName>
</protein>
<accession>A0A1F6CA09</accession>
<dbReference type="EMBL" id="MFKF01000351">
    <property type="protein sequence ID" value="OGG45976.1"/>
    <property type="molecule type" value="Genomic_DNA"/>
</dbReference>
<evidence type="ECO:0000313" key="1">
    <source>
        <dbReference type="EMBL" id="OGG45976.1"/>
    </source>
</evidence>
<proteinExistence type="predicted"/>
<comment type="caution">
    <text evidence="1">The sequence shown here is derived from an EMBL/GenBank/DDBJ whole genome shotgun (WGS) entry which is preliminary data.</text>
</comment>
<name>A0A1F6CA09_HANXR</name>
<evidence type="ECO:0000313" key="2">
    <source>
        <dbReference type="Proteomes" id="UP000178606"/>
    </source>
</evidence>
<sequence length="92" mass="10894">MPNRKKRDPISRHFKSIQEAADFWDSHDLTDYWDQTREAHFEVDIQRRRFLTALEPELAKKLTACAHKQGVSTETLINVWLAEKVKEAEQDK</sequence>